<proteinExistence type="predicted"/>
<reference evidence="3" key="1">
    <citation type="journal article" date="2012" name="Science">
        <title>Fermentation, hydrogen, and sulfur metabolism in multiple uncultivated bacterial phyla.</title>
        <authorList>
            <person name="Wrighton K.C."/>
            <person name="Thomas B.C."/>
            <person name="Sharon I."/>
            <person name="Miller C.S."/>
            <person name="Castelle C.J."/>
            <person name="VerBerkmoes N.C."/>
            <person name="Wilkins M.J."/>
            <person name="Hettich R.L."/>
            <person name="Lipton M.S."/>
            <person name="Williams K.H."/>
            <person name="Long P.E."/>
            <person name="Banfield J.F."/>
        </authorList>
    </citation>
    <scope>NUCLEOTIDE SEQUENCE [LARGE SCALE GENOMIC DNA]</scope>
</reference>
<dbReference type="CDD" id="cd06127">
    <property type="entry name" value="DEDDh"/>
    <property type="match status" value="1"/>
</dbReference>
<sequence length="243" mass="29059">MNLTFIDTETTWIKDEDVIIQLWLINEVNWEFANWLNSFFSNWDRKISLMSKATHGIMEAEIMNLPVFSPEVSEYKLIESLIDKTIFIGHNVLFDIGMISKFWLKIEKYIDSLQIAKHLLQEQEDEFENSYRQEILKYYLMEKWIVFPDVKSHDAIGDAQVAKVIFQYLHSQTKIRYNLNSDSETIDKMLELTRSPILLLKINFGKYKWTTFEEMAWNDLSYVNWLYKNTPDENVRFTCGKYL</sequence>
<feature type="coiled-coil region" evidence="1">
    <location>
        <begin position="106"/>
        <end position="133"/>
    </location>
</feature>
<evidence type="ECO:0000259" key="2">
    <source>
        <dbReference type="SMART" id="SM00479"/>
    </source>
</evidence>
<comment type="caution">
    <text evidence="3">The sequence shown here is derived from an EMBL/GenBank/DDBJ whole genome shotgun (WGS) entry which is preliminary data.</text>
</comment>
<gene>
    <name evidence="3" type="ORF">ACD_3C00205G0012</name>
</gene>
<dbReference type="InterPro" id="IPR012337">
    <property type="entry name" value="RNaseH-like_sf"/>
</dbReference>
<dbReference type="GO" id="GO:0003676">
    <property type="term" value="F:nucleic acid binding"/>
    <property type="evidence" value="ECO:0007669"/>
    <property type="project" value="InterPro"/>
</dbReference>
<evidence type="ECO:0000313" key="3">
    <source>
        <dbReference type="EMBL" id="EKE27459.1"/>
    </source>
</evidence>
<dbReference type="GO" id="GO:0004527">
    <property type="term" value="F:exonuclease activity"/>
    <property type="evidence" value="ECO:0007669"/>
    <property type="project" value="UniProtKB-ARBA"/>
</dbReference>
<dbReference type="InterPro" id="IPR036397">
    <property type="entry name" value="RNaseH_sf"/>
</dbReference>
<organism evidence="3">
    <name type="scientific">uncultured bacterium</name>
    <name type="common">gcode 4</name>
    <dbReference type="NCBI Taxonomy" id="1234023"/>
    <lineage>
        <taxon>Bacteria</taxon>
        <taxon>environmental samples</taxon>
    </lineage>
</organism>
<dbReference type="SMART" id="SM00479">
    <property type="entry name" value="EXOIII"/>
    <property type="match status" value="1"/>
</dbReference>
<dbReference type="Gene3D" id="3.30.420.10">
    <property type="entry name" value="Ribonuclease H-like superfamily/Ribonuclease H"/>
    <property type="match status" value="1"/>
</dbReference>
<name>K2GB97_9BACT</name>
<protein>
    <recommendedName>
        <fullName evidence="2">Exonuclease domain-containing protein</fullName>
    </recommendedName>
</protein>
<dbReference type="EMBL" id="AMFJ01000479">
    <property type="protein sequence ID" value="EKE27459.1"/>
    <property type="molecule type" value="Genomic_DNA"/>
</dbReference>
<dbReference type="SUPFAM" id="SSF53098">
    <property type="entry name" value="Ribonuclease H-like"/>
    <property type="match status" value="1"/>
</dbReference>
<feature type="domain" description="Exonuclease" evidence="2">
    <location>
        <begin position="2"/>
        <end position="175"/>
    </location>
</feature>
<evidence type="ECO:0000256" key="1">
    <source>
        <dbReference type="SAM" id="Coils"/>
    </source>
</evidence>
<dbReference type="InterPro" id="IPR013520">
    <property type="entry name" value="Ribonucl_H"/>
</dbReference>
<dbReference type="AlphaFoldDB" id="K2GB97"/>
<keyword evidence="1" id="KW-0175">Coiled coil</keyword>
<accession>K2GB97</accession>